<feature type="transmembrane region" description="Helical" evidence="3">
    <location>
        <begin position="300"/>
        <end position="320"/>
    </location>
</feature>
<protein>
    <submittedName>
        <fullName evidence="5">OmpA family protein</fullName>
    </submittedName>
</protein>
<sequence>MSDYSTNETAKESPNNATSDELSELRSLLLGLEPTKVNKLYKKLDDVQVQAEDISRLLPEAIILRSMQDKNLSEAIVPTIEDAIQYSVKKDLNTLSETIFPVIGPATRKAMSAALDEMIQSLNQTLEHSLSPQSLKWRLEAQRTGKSFAEIVLLRTMVYRVEQVFLIHKKTGLLLQHILAPQVAAQDPDLVSAMLTAIQDFVKDSFSVQKGESLQSLRFGELTIWIEEGPQAILAGIIRGRARQELRLVFQEAIEKIHLKLNKEFAEFQGETEPFSASKPYLENCLEVQYKLPRKQNYTYAWTFLGTIAIACSIASFFAIRDQLRWNAYLDKLNSQPGIVVTKASSRHGKYFLSGMRDPLAVDPKMLMEEANIPPKKVISNWEPYISLQPQFTAKRAAELLQPPESVSLNVDENGILHATGSAPRQWILSAQKLWHFIPGITQFEYNNLLNPEFNKLNSYKKQIEENMLFFLEDTAELLPGQENKMQNLLVKMQKLLNTAKYLRQDVRIQIIGHENAVRKQEKKTLSQARANKILSYITASGINASNFQTVGGGFNESLDSKSIKLEKKSNSRVSFKVFLSEKPK</sequence>
<feature type="compositionally biased region" description="Polar residues" evidence="2">
    <location>
        <begin position="1"/>
        <end position="18"/>
    </location>
</feature>
<keyword evidence="3" id="KW-0812">Transmembrane</keyword>
<accession>A0A846H799</accession>
<dbReference type="Pfam" id="PF00691">
    <property type="entry name" value="OmpA"/>
    <property type="match status" value="1"/>
</dbReference>
<dbReference type="PROSITE" id="PS51123">
    <property type="entry name" value="OMPA_2"/>
    <property type="match status" value="1"/>
</dbReference>
<keyword evidence="1 3" id="KW-0472">Membrane</keyword>
<keyword evidence="6" id="KW-1185">Reference proteome</keyword>
<name>A0A846H799_9CYAN</name>
<gene>
    <name evidence="5" type="ORF">PI95_010535</name>
</gene>
<dbReference type="Gene3D" id="3.30.1330.60">
    <property type="entry name" value="OmpA-like domain"/>
    <property type="match status" value="1"/>
</dbReference>
<feature type="region of interest" description="Disordered" evidence="2">
    <location>
        <begin position="1"/>
        <end position="20"/>
    </location>
</feature>
<proteinExistence type="predicted"/>
<evidence type="ECO:0000256" key="1">
    <source>
        <dbReference type="PROSITE-ProRule" id="PRU00473"/>
    </source>
</evidence>
<dbReference type="EMBL" id="JTCM02000016">
    <property type="protein sequence ID" value="NEU72983.1"/>
    <property type="molecule type" value="Genomic_DNA"/>
</dbReference>
<comment type="caution">
    <text evidence="5">The sequence shown here is derived from an EMBL/GenBank/DDBJ whole genome shotgun (WGS) entry which is preliminary data.</text>
</comment>
<reference evidence="5 6" key="1">
    <citation type="journal article" date="2015" name="Genome Announc.">
        <title>Draft Genome Sequence of Cyanobacterium Hassallia byssoidea Strain VB512170, Isolated from Monuments in India.</title>
        <authorList>
            <person name="Singh D."/>
            <person name="Chandrababunaidu M.M."/>
            <person name="Panda A."/>
            <person name="Sen D."/>
            <person name="Bhattacharyya S."/>
            <person name="Adhikary S.P."/>
            <person name="Tripathy S."/>
        </authorList>
    </citation>
    <scope>NUCLEOTIDE SEQUENCE [LARGE SCALE GENOMIC DNA]</scope>
    <source>
        <strain evidence="5 6">VB512170</strain>
    </source>
</reference>
<evidence type="ECO:0000256" key="2">
    <source>
        <dbReference type="SAM" id="MobiDB-lite"/>
    </source>
</evidence>
<feature type="domain" description="OmpA-like" evidence="4">
    <location>
        <begin position="458"/>
        <end position="582"/>
    </location>
</feature>
<evidence type="ECO:0000259" key="4">
    <source>
        <dbReference type="PROSITE" id="PS51123"/>
    </source>
</evidence>
<organism evidence="5 6">
    <name type="scientific">Hassallia byssoidea VB512170</name>
    <dbReference type="NCBI Taxonomy" id="1304833"/>
    <lineage>
        <taxon>Bacteria</taxon>
        <taxon>Bacillati</taxon>
        <taxon>Cyanobacteriota</taxon>
        <taxon>Cyanophyceae</taxon>
        <taxon>Nostocales</taxon>
        <taxon>Tolypothrichaceae</taxon>
        <taxon>Hassallia</taxon>
    </lineage>
</organism>
<dbReference type="AlphaFoldDB" id="A0A846H799"/>
<dbReference type="GO" id="GO:0016020">
    <property type="term" value="C:membrane"/>
    <property type="evidence" value="ECO:0007669"/>
    <property type="project" value="UniProtKB-UniRule"/>
</dbReference>
<evidence type="ECO:0000313" key="5">
    <source>
        <dbReference type="EMBL" id="NEU72983.1"/>
    </source>
</evidence>
<dbReference type="SUPFAM" id="SSF103088">
    <property type="entry name" value="OmpA-like"/>
    <property type="match status" value="1"/>
</dbReference>
<dbReference type="Proteomes" id="UP000031549">
    <property type="component" value="Unassembled WGS sequence"/>
</dbReference>
<keyword evidence="3" id="KW-1133">Transmembrane helix</keyword>
<evidence type="ECO:0000256" key="3">
    <source>
        <dbReference type="SAM" id="Phobius"/>
    </source>
</evidence>
<dbReference type="RefSeq" id="WP_039739189.1">
    <property type="nucleotide sequence ID" value="NZ_JTCM02000016.1"/>
</dbReference>
<dbReference type="InterPro" id="IPR006665">
    <property type="entry name" value="OmpA-like"/>
</dbReference>
<evidence type="ECO:0000313" key="6">
    <source>
        <dbReference type="Proteomes" id="UP000031549"/>
    </source>
</evidence>
<dbReference type="InterPro" id="IPR036737">
    <property type="entry name" value="OmpA-like_sf"/>
</dbReference>